<evidence type="ECO:0000313" key="1">
    <source>
        <dbReference type="EMBL" id="KAH3686491.1"/>
    </source>
</evidence>
<dbReference type="EMBL" id="JAEUBG010001381">
    <property type="protein sequence ID" value="KAH3686491.1"/>
    <property type="molecule type" value="Genomic_DNA"/>
</dbReference>
<comment type="caution">
    <text evidence="1">The sequence shown here is derived from an EMBL/GenBank/DDBJ whole genome shotgun (WGS) entry which is preliminary data.</text>
</comment>
<organism evidence="1 2">
    <name type="scientific">Wickerhamomyces pijperi</name>
    <name type="common">Yeast</name>
    <name type="synonym">Pichia pijperi</name>
    <dbReference type="NCBI Taxonomy" id="599730"/>
    <lineage>
        <taxon>Eukaryota</taxon>
        <taxon>Fungi</taxon>
        <taxon>Dikarya</taxon>
        <taxon>Ascomycota</taxon>
        <taxon>Saccharomycotina</taxon>
        <taxon>Saccharomycetes</taxon>
        <taxon>Phaffomycetales</taxon>
        <taxon>Wickerhamomycetaceae</taxon>
        <taxon>Wickerhamomyces</taxon>
    </lineage>
</organism>
<gene>
    <name evidence="1" type="ORF">WICPIJ_002530</name>
</gene>
<evidence type="ECO:0000313" key="2">
    <source>
        <dbReference type="Proteomes" id="UP000774326"/>
    </source>
</evidence>
<sequence length="317" mass="36520">MFQYLLDYCFHKPASPPPTDKTLPIELLMGVYKLMDCPFEQFKLLQKVPELIELIKIDNTKDICIVVLPADGSLPGENMERMHSKLTLPIFLPEGFDVTKYLSLNEPKWRKPELDKDPILAEAYQDLMNDIGGVLDITFELEGFHSTDFTDVTDPVPVYHRTINLEFGAYVFNDSISHDCQLYFKFFSEELEGIPHTLNIWKWKKGDELASLYKADNDKVTVLDCISGVTVEQPPEESLLKDRNMYATLNTPRFLRYHDLVGRQWFRSTSIFTAYRPIDLVPLQVEDSPLISVNVIIPSGFDEVCHQHKELQDIKAI</sequence>
<dbReference type="AlphaFoldDB" id="A0A9P8TPK1"/>
<keyword evidence="2" id="KW-1185">Reference proteome</keyword>
<dbReference type="Proteomes" id="UP000774326">
    <property type="component" value="Unassembled WGS sequence"/>
</dbReference>
<accession>A0A9P8TPK1</accession>
<reference evidence="1" key="2">
    <citation type="submission" date="2021-01" db="EMBL/GenBank/DDBJ databases">
        <authorList>
            <person name="Schikora-Tamarit M.A."/>
        </authorList>
    </citation>
    <scope>NUCLEOTIDE SEQUENCE</scope>
    <source>
        <strain evidence="1">CBS2887</strain>
    </source>
</reference>
<proteinExistence type="predicted"/>
<protein>
    <submittedName>
        <fullName evidence="1">Uncharacterized protein</fullName>
    </submittedName>
</protein>
<name>A0A9P8TPK1_WICPI</name>
<reference evidence="1" key="1">
    <citation type="journal article" date="2021" name="Open Biol.">
        <title>Shared evolutionary footprints suggest mitochondrial oxidative damage underlies multiple complex I losses in fungi.</title>
        <authorList>
            <person name="Schikora-Tamarit M.A."/>
            <person name="Marcet-Houben M."/>
            <person name="Nosek J."/>
            <person name="Gabaldon T."/>
        </authorList>
    </citation>
    <scope>NUCLEOTIDE SEQUENCE</scope>
    <source>
        <strain evidence="1">CBS2887</strain>
    </source>
</reference>